<dbReference type="InterPro" id="IPR006179">
    <property type="entry name" value="5_nucleotidase/apyrase"/>
</dbReference>
<reference evidence="3 4" key="1">
    <citation type="submission" date="2024-06" db="EMBL/GenBank/DDBJ databases">
        <title>Genomic Encyclopedia of Type Strains, Phase IV (KMG-IV): sequencing the most valuable type-strain genomes for metagenomic binning, comparative biology and taxonomic classification.</title>
        <authorList>
            <person name="Goeker M."/>
        </authorList>
    </citation>
    <scope>NUCLEOTIDE SEQUENCE [LARGE SCALE GENOMIC DNA]</scope>
    <source>
        <strain evidence="3 4">DSM 29388</strain>
    </source>
</reference>
<comment type="caution">
    <text evidence="3">The sequence shown here is derived from an EMBL/GenBank/DDBJ whole genome shotgun (WGS) entry which is preliminary data.</text>
</comment>
<sequence length="245" mass="27953">MRKSFFILSIPFLFLACAKQSYKVTNIVHPANKSIDASIEADKEIEAFILPFKEKMDGEMNKILTYAKIDLPKDGFNSPLANFNCDMILEEANFIYEKRHGKKIDLCLLNWGGMRRAFGKGDLTLKNAYELMPFDNMAWVVTMKGKDLEPMVNYLSESDFGHPIAGMTFSPFDFKSLKINGKPVDVNATYTIVTNDFLLNGGDKMTFFNAAESKEDLDIKLRDMIIDHFTKNDTLKINTDKRILK</sequence>
<feature type="signal peptide" evidence="1">
    <location>
        <begin position="1"/>
        <end position="18"/>
    </location>
</feature>
<dbReference type="EMBL" id="JBEPMO010000005">
    <property type="protein sequence ID" value="MET3731564.1"/>
    <property type="molecule type" value="Genomic_DNA"/>
</dbReference>
<evidence type="ECO:0000313" key="4">
    <source>
        <dbReference type="Proteomes" id="UP001549146"/>
    </source>
</evidence>
<gene>
    <name evidence="3" type="ORF">ABID46_001138</name>
</gene>
<organism evidence="3 4">
    <name type="scientific">Moheibacter stercoris</name>
    <dbReference type="NCBI Taxonomy" id="1628251"/>
    <lineage>
        <taxon>Bacteria</taxon>
        <taxon>Pseudomonadati</taxon>
        <taxon>Bacteroidota</taxon>
        <taxon>Flavobacteriia</taxon>
        <taxon>Flavobacteriales</taxon>
        <taxon>Weeksellaceae</taxon>
        <taxon>Moheibacter</taxon>
    </lineage>
</organism>
<keyword evidence="4" id="KW-1185">Reference proteome</keyword>
<dbReference type="PANTHER" id="PTHR11575:SF24">
    <property type="entry name" value="5'-NUCLEOTIDASE"/>
    <property type="match status" value="1"/>
</dbReference>
<evidence type="ECO:0000256" key="1">
    <source>
        <dbReference type="SAM" id="SignalP"/>
    </source>
</evidence>
<name>A0ABV2LSK2_9FLAO</name>
<proteinExistence type="predicted"/>
<dbReference type="InterPro" id="IPR008334">
    <property type="entry name" value="5'-Nucleotdase_C"/>
</dbReference>
<dbReference type="RefSeq" id="WP_354507947.1">
    <property type="nucleotide sequence ID" value="NZ_JBEPMO010000005.1"/>
</dbReference>
<feature type="domain" description="5'-Nucleotidase C-terminal" evidence="2">
    <location>
        <begin position="77"/>
        <end position="209"/>
    </location>
</feature>
<dbReference type="InterPro" id="IPR036907">
    <property type="entry name" value="5'-Nucleotdase_C_sf"/>
</dbReference>
<dbReference type="PANTHER" id="PTHR11575">
    <property type="entry name" value="5'-NUCLEOTIDASE-RELATED"/>
    <property type="match status" value="1"/>
</dbReference>
<feature type="chain" id="PRO_5046318230" evidence="1">
    <location>
        <begin position="19"/>
        <end position="245"/>
    </location>
</feature>
<keyword evidence="1" id="KW-0732">Signal</keyword>
<evidence type="ECO:0000313" key="3">
    <source>
        <dbReference type="EMBL" id="MET3731564.1"/>
    </source>
</evidence>
<dbReference type="PRINTS" id="PR01607">
    <property type="entry name" value="APYRASEFAMLY"/>
</dbReference>
<dbReference type="PROSITE" id="PS51257">
    <property type="entry name" value="PROKAR_LIPOPROTEIN"/>
    <property type="match status" value="1"/>
</dbReference>
<evidence type="ECO:0000259" key="2">
    <source>
        <dbReference type="Pfam" id="PF02872"/>
    </source>
</evidence>
<dbReference type="Pfam" id="PF02872">
    <property type="entry name" value="5_nucleotid_C"/>
    <property type="match status" value="1"/>
</dbReference>
<accession>A0ABV2LSK2</accession>
<dbReference type="SUPFAM" id="SSF55816">
    <property type="entry name" value="5'-nucleotidase (syn. UDP-sugar hydrolase), C-terminal domain"/>
    <property type="match status" value="1"/>
</dbReference>
<dbReference type="Gene3D" id="3.90.780.10">
    <property type="entry name" value="5'-Nucleotidase, C-terminal domain"/>
    <property type="match status" value="1"/>
</dbReference>
<dbReference type="Proteomes" id="UP001549146">
    <property type="component" value="Unassembled WGS sequence"/>
</dbReference>
<protein>
    <submittedName>
        <fullName evidence="3">2',3'-cyclic-nucleotide 2'-phosphodiesterase (5'-nucleotidase family)</fullName>
    </submittedName>
</protein>